<dbReference type="SUPFAM" id="SSF53756">
    <property type="entry name" value="UDP-Glycosyltransferase/glycogen phosphorylase"/>
    <property type="match status" value="1"/>
</dbReference>
<evidence type="ECO:0000313" key="2">
    <source>
        <dbReference type="EMBL" id="KKM20213.1"/>
    </source>
</evidence>
<comment type="caution">
    <text evidence="2">The sequence shown here is derived from an EMBL/GenBank/DDBJ whole genome shotgun (WGS) entry which is preliminary data.</text>
</comment>
<dbReference type="PANTHER" id="PTHR42655">
    <property type="entry name" value="GLYCOGEN PHOSPHORYLASE"/>
    <property type="match status" value="1"/>
</dbReference>
<dbReference type="PANTHER" id="PTHR42655:SF1">
    <property type="entry name" value="GLYCOGEN PHOSPHORYLASE"/>
    <property type="match status" value="1"/>
</dbReference>
<gene>
    <name evidence="2" type="ORF">LCGC14_1647730</name>
</gene>
<reference evidence="2" key="1">
    <citation type="journal article" date="2015" name="Nature">
        <title>Complex archaea that bridge the gap between prokaryotes and eukaryotes.</title>
        <authorList>
            <person name="Spang A."/>
            <person name="Saw J.H."/>
            <person name="Jorgensen S.L."/>
            <person name="Zaremba-Niedzwiedzka K."/>
            <person name="Martijn J."/>
            <person name="Lind A.E."/>
            <person name="van Eijk R."/>
            <person name="Schleper C."/>
            <person name="Guy L."/>
            <person name="Ettema T.J."/>
        </authorList>
    </citation>
    <scope>NUCLEOTIDE SEQUENCE</scope>
</reference>
<evidence type="ECO:0008006" key="3">
    <source>
        <dbReference type="Google" id="ProtNLM"/>
    </source>
</evidence>
<dbReference type="Gene3D" id="3.40.50.2000">
    <property type="entry name" value="Glycogen Phosphorylase B"/>
    <property type="match status" value="2"/>
</dbReference>
<dbReference type="InterPro" id="IPR000811">
    <property type="entry name" value="Glyco_trans_35"/>
</dbReference>
<dbReference type="NCBIfam" id="TIGR02094">
    <property type="entry name" value="more_P_ylases"/>
    <property type="match status" value="2"/>
</dbReference>
<evidence type="ECO:0000256" key="1">
    <source>
        <dbReference type="ARBA" id="ARBA00006047"/>
    </source>
</evidence>
<protein>
    <recommendedName>
        <fullName evidence="3">DUF3417 domain-containing protein</fullName>
    </recommendedName>
</protein>
<dbReference type="GO" id="GO:0005975">
    <property type="term" value="P:carbohydrate metabolic process"/>
    <property type="evidence" value="ECO:0007669"/>
    <property type="project" value="InterPro"/>
</dbReference>
<dbReference type="GO" id="GO:0030170">
    <property type="term" value="F:pyridoxal phosphate binding"/>
    <property type="evidence" value="ECO:0007669"/>
    <property type="project" value="InterPro"/>
</dbReference>
<accession>A0A0F9KDK2</accession>
<comment type="similarity">
    <text evidence="1">Belongs to the glycogen phosphorylase family.</text>
</comment>
<dbReference type="EMBL" id="LAZR01013814">
    <property type="protein sequence ID" value="KKM20213.1"/>
    <property type="molecule type" value="Genomic_DNA"/>
</dbReference>
<dbReference type="InterPro" id="IPR011834">
    <property type="entry name" value="Agluc_phsphrylas"/>
</dbReference>
<dbReference type="Pfam" id="PF00343">
    <property type="entry name" value="Phosphorylase"/>
    <property type="match status" value="1"/>
</dbReference>
<organism evidence="2">
    <name type="scientific">marine sediment metagenome</name>
    <dbReference type="NCBI Taxonomy" id="412755"/>
    <lineage>
        <taxon>unclassified sequences</taxon>
        <taxon>metagenomes</taxon>
        <taxon>ecological metagenomes</taxon>
    </lineage>
</organism>
<sequence length="554" mass="63344">MVEPIHTNGATSKYNAWYHPYKTDKQFKKKTAYFSMEFAVHQGLKTYSGGLGFLAGSHMRSAFDLKQNLIGIGMLWKYGYYDQGRNKDQTLRTNFIEKNYNFLEDTGLEVEVRIHDNPSVKVRAYVLKPETFGAAPLYFLTTDVEGNDFLSRTITDYLYDANETTRVSQSIVLGIGGAKIVEALGGADVYHLNEGHGLPAFYYLQDKAKKTHKAFTTHTPEKGGNEERNGHHLNHCGFFGRRLSGDELQQKMTNGDNVNYTVAALRMAQKANAVSKLHAKVSEDMWKDFEGTSKIVPITNAQNQHFWQDGDIKKAWKEKDTKAFKKRKTVLKENLFEEVLHQTGKIFDPNVATMVWARRFAGYKRADLLLHDEERFKKLVSDTKYPIQIIWAGKPYPMDYYAIDIFDKLVKYTKKIPNLAVLTGYEIELSRKLKLGSNIWLNTPRITHEASGTSGMAAAMNGSVNLSTNDGWMPEFAKHGHNSFILPEIGYKLPETQQDRLDSSNLYDVLEKQVLPVFYDNPNKWNEIAFAAIDDIVPEFTSERMAKQYYKELY</sequence>
<proteinExistence type="inferred from homology"/>
<dbReference type="AlphaFoldDB" id="A0A0F9KDK2"/>
<name>A0A0F9KDK2_9ZZZZ</name>
<dbReference type="GO" id="GO:0008184">
    <property type="term" value="F:glycogen phosphorylase activity"/>
    <property type="evidence" value="ECO:0007669"/>
    <property type="project" value="InterPro"/>
</dbReference>
<dbReference type="InterPro" id="IPR052182">
    <property type="entry name" value="Glycogen/Maltodextrin_Phosph"/>
</dbReference>